<protein>
    <recommendedName>
        <fullName evidence="3 6">Coenzyme PQQ synthesis protein B</fullName>
    </recommendedName>
    <alternativeName>
        <fullName evidence="6">Pyrroloquinoline quinone biosynthesis protein B</fullName>
    </alternativeName>
</protein>
<evidence type="ECO:0000256" key="4">
    <source>
        <dbReference type="ARBA" id="ARBA00022448"/>
    </source>
</evidence>
<sequence>MMEIIVLGSAAGGGFPQWNCNSLASQRVRNHDPFAKYRTQASIAVSADHEHWFIINASPDLRSQILATQELTPKEGKRSTPIAGVILTGGEVDVVAGLLTLREREHFNLLATSEVLHILQSNPIFSALDPNFVNRQTLRLEHPQELNLKNGAPSGLTITAFAVPGKVPLYLEKEEDPAAITENGDTIGLKITDGKKTVFYIPGCAFIPLSLAQRLYGADAVFFDGTLWRDDEMIKAGLSEKTGQRMGHMSIHGDQGTLKAFEHIKINQKIFIHVNNSNPILLEDSPEYRLTQQAGWDVAFDGMRIIYE</sequence>
<evidence type="ECO:0000313" key="8">
    <source>
        <dbReference type="EMBL" id="QNT77775.1"/>
    </source>
</evidence>
<gene>
    <name evidence="6 8" type="primary">pqqB</name>
    <name evidence="8" type="ORF">JGUZn3_05280</name>
</gene>
<feature type="domain" description="Metallo-beta-lactamase" evidence="7">
    <location>
        <begin position="51"/>
        <end position="273"/>
    </location>
</feature>
<evidence type="ECO:0000256" key="5">
    <source>
        <dbReference type="ARBA" id="ARBA00022905"/>
    </source>
</evidence>
<dbReference type="Proteomes" id="UP000516349">
    <property type="component" value="Chromosome"/>
</dbReference>
<dbReference type="CDD" id="cd16274">
    <property type="entry name" value="PQQB-like_MBL-fold"/>
    <property type="match status" value="1"/>
</dbReference>
<evidence type="ECO:0000256" key="2">
    <source>
        <dbReference type="ARBA" id="ARBA00008481"/>
    </source>
</evidence>
<keyword evidence="4 6" id="KW-0813">Transport</keyword>
<keyword evidence="5 6" id="KW-0884">PQQ biosynthesis</keyword>
<dbReference type="Gene3D" id="3.60.15.10">
    <property type="entry name" value="Ribonuclease Z/Hydroxyacylglutathione hydrolase-like"/>
    <property type="match status" value="1"/>
</dbReference>
<dbReference type="KEGG" id="ebla:JGUZn3_05280"/>
<dbReference type="Pfam" id="PF12706">
    <property type="entry name" value="Lactamase_B_2"/>
    <property type="match status" value="1"/>
</dbReference>
<evidence type="ECO:0000256" key="6">
    <source>
        <dbReference type="HAMAP-Rule" id="MF_00653"/>
    </source>
</evidence>
<name>A0A7H1NPR5_9PROT</name>
<evidence type="ECO:0000313" key="9">
    <source>
        <dbReference type="Proteomes" id="UP000516349"/>
    </source>
</evidence>
<comment type="similarity">
    <text evidence="2 6">Belongs to the PqqB family.</text>
</comment>
<organism evidence="8 9">
    <name type="scientific">Entomobacter blattae</name>
    <dbReference type="NCBI Taxonomy" id="2762277"/>
    <lineage>
        <taxon>Bacteria</taxon>
        <taxon>Pseudomonadati</taxon>
        <taxon>Pseudomonadota</taxon>
        <taxon>Alphaproteobacteria</taxon>
        <taxon>Acetobacterales</taxon>
        <taxon>Acetobacteraceae</taxon>
        <taxon>Entomobacter</taxon>
    </lineage>
</organism>
<proteinExistence type="inferred from homology"/>
<comment type="pathway">
    <text evidence="1 6">Cofactor biosynthesis; pyrroloquinoline quinone biosynthesis.</text>
</comment>
<evidence type="ECO:0000256" key="3">
    <source>
        <dbReference type="ARBA" id="ARBA00015084"/>
    </source>
</evidence>
<dbReference type="InterPro" id="IPR011842">
    <property type="entry name" value="PQQ_synth_PqqB"/>
</dbReference>
<dbReference type="PANTHER" id="PTHR42663:SF7">
    <property type="entry name" value="COENZYME PQQ SYNTHESIS PROTEIN B"/>
    <property type="match status" value="1"/>
</dbReference>
<dbReference type="PANTHER" id="PTHR42663">
    <property type="entry name" value="HYDROLASE C777.06C-RELATED-RELATED"/>
    <property type="match status" value="1"/>
</dbReference>
<reference evidence="8 9" key="1">
    <citation type="submission" date="2020-08" db="EMBL/GenBank/DDBJ databases">
        <title>Complete genome sequence of Entomobacter blattae G55GP.</title>
        <authorList>
            <person name="Poehlein A."/>
            <person name="Guzman J."/>
            <person name="Daniel R."/>
            <person name="Vilcinskas A."/>
        </authorList>
    </citation>
    <scope>NUCLEOTIDE SEQUENCE [LARGE SCALE GENOMIC DNA]</scope>
    <source>
        <strain evidence="8 9">G55GP</strain>
    </source>
</reference>
<dbReference type="InterPro" id="IPR036866">
    <property type="entry name" value="RibonucZ/Hydroxyglut_hydro"/>
</dbReference>
<dbReference type="AlphaFoldDB" id="A0A7H1NPR5"/>
<dbReference type="NCBIfam" id="TIGR02108">
    <property type="entry name" value="PQQ_syn_pqqB"/>
    <property type="match status" value="1"/>
</dbReference>
<dbReference type="HAMAP" id="MF_00653">
    <property type="entry name" value="PQQ_syn_PqqB"/>
    <property type="match status" value="1"/>
</dbReference>
<accession>A0A7H1NPR5</accession>
<dbReference type="RefSeq" id="WP_203414192.1">
    <property type="nucleotide sequence ID" value="NZ_CP060244.1"/>
</dbReference>
<dbReference type="InterPro" id="IPR001279">
    <property type="entry name" value="Metallo-B-lactamas"/>
</dbReference>
<evidence type="ECO:0000256" key="1">
    <source>
        <dbReference type="ARBA" id="ARBA00004886"/>
    </source>
</evidence>
<dbReference type="EMBL" id="CP060244">
    <property type="protein sequence ID" value="QNT77775.1"/>
    <property type="molecule type" value="Genomic_DNA"/>
</dbReference>
<dbReference type="GO" id="GO:0018189">
    <property type="term" value="P:pyrroloquinoline quinone biosynthetic process"/>
    <property type="evidence" value="ECO:0007669"/>
    <property type="project" value="UniProtKB-UniRule"/>
</dbReference>
<evidence type="ECO:0000259" key="7">
    <source>
        <dbReference type="Pfam" id="PF12706"/>
    </source>
</evidence>
<comment type="function">
    <text evidence="6">May be involved in the transport of PQQ or its precursor to the periplasm.</text>
</comment>
<dbReference type="SUPFAM" id="SSF56281">
    <property type="entry name" value="Metallo-hydrolase/oxidoreductase"/>
    <property type="match status" value="1"/>
</dbReference>
<keyword evidence="9" id="KW-1185">Reference proteome</keyword>
<dbReference type="UniPathway" id="UPA00539"/>